<dbReference type="PROSITE" id="PS51257">
    <property type="entry name" value="PROKAR_LIPOPROTEIN"/>
    <property type="match status" value="1"/>
</dbReference>
<dbReference type="AlphaFoldDB" id="A0A7G8BIU6"/>
<proteinExistence type="predicted"/>
<dbReference type="SMART" id="SM00635">
    <property type="entry name" value="BID_2"/>
    <property type="match status" value="4"/>
</dbReference>
<feature type="domain" description="BIG2" evidence="1">
    <location>
        <begin position="227"/>
        <end position="310"/>
    </location>
</feature>
<sequence length="564" mass="55330">MFARSCIRGLSHICLGALLGAALIGCTNPTGLDSIQVSPTSQSLTAGQTAQLTATGTYGNANHLSTQNITSGVTWNSSSPSVATISSAGLVTAVGAGTTTITANAQAFNGPVNSSATITVSAAGGGVVSGGSVTSISVIPGAQSVSAPGQTSQFLAIGTTSSGATADLTSQVTWSSSSVQIATVARTGLATAVSQGSTTITAIYNAGAGSVVTGTGVLTVTGGTKEEFTAISVTPSSQSLSSSGQTSQLIALGTSGTGLEQDVTSSSLVRWSSSVPSIATVSASGLVTGTSPGNATITAVLTNPDGTVVSGTASVAINSTPAPEPLLSLQIIPSSITVGNLQDTGNFLAIGTFSTPPYVRDLTNSVTWVSSVPDVFPVNSNNSPTDPGAPGGIVTAYGDGGAVIIAEATSSDGGIQTATATFNCPLVLPNPPLTAGSCFPGSQAAALKATITVYNEGLNTTNWLVTAPSATGTQDVIHCGPGWTQGGGSVCVAPYPIDPTGATSLKIVLEAQGGQFGGWSWSCAPSDKDGNLIPSTSITAAGPNYCAVTLNANNPNVTVGAIFN</sequence>
<dbReference type="Proteomes" id="UP000515312">
    <property type="component" value="Chromosome"/>
</dbReference>
<evidence type="ECO:0000313" key="2">
    <source>
        <dbReference type="EMBL" id="QNI32466.1"/>
    </source>
</evidence>
<accession>A0A7G8BIU6</accession>
<dbReference type="RefSeq" id="WP_186743420.1">
    <property type="nucleotide sequence ID" value="NZ_CP060394.1"/>
</dbReference>
<gene>
    <name evidence="2" type="ORF">H7849_00050</name>
</gene>
<dbReference type="Pfam" id="PF02368">
    <property type="entry name" value="Big_2"/>
    <property type="match status" value="3"/>
</dbReference>
<protein>
    <submittedName>
        <fullName evidence="2">Ig-like domain-containing protein</fullName>
    </submittedName>
</protein>
<feature type="domain" description="BIG2" evidence="1">
    <location>
        <begin position="132"/>
        <end position="214"/>
    </location>
</feature>
<dbReference type="InterPro" id="IPR003343">
    <property type="entry name" value="Big_2"/>
</dbReference>
<feature type="domain" description="BIG2" evidence="1">
    <location>
        <begin position="325"/>
        <end position="420"/>
    </location>
</feature>
<feature type="domain" description="BIG2" evidence="1">
    <location>
        <begin position="31"/>
        <end position="120"/>
    </location>
</feature>
<dbReference type="KEGG" id="adin:H7849_00050"/>
<reference evidence="2 3" key="1">
    <citation type="submission" date="2020-08" db="EMBL/GenBank/DDBJ databases">
        <title>Edaphobacter telluris sp. nov. and Acidobacterium dinghuensis sp. nov., two acidobacteria isolated from forest soil.</title>
        <authorList>
            <person name="Fu J."/>
            <person name="Qiu L."/>
        </authorList>
    </citation>
    <scope>NUCLEOTIDE SEQUENCE [LARGE SCALE GENOMIC DNA]</scope>
    <source>
        <strain evidence="2">4Y35</strain>
    </source>
</reference>
<evidence type="ECO:0000313" key="3">
    <source>
        <dbReference type="Proteomes" id="UP000515312"/>
    </source>
</evidence>
<name>A0A7G8BIU6_9BACT</name>
<keyword evidence="3" id="KW-1185">Reference proteome</keyword>
<dbReference type="SUPFAM" id="SSF49373">
    <property type="entry name" value="Invasin/intimin cell-adhesion fragments"/>
    <property type="match status" value="3"/>
</dbReference>
<dbReference type="EMBL" id="CP060394">
    <property type="protein sequence ID" value="QNI32466.1"/>
    <property type="molecule type" value="Genomic_DNA"/>
</dbReference>
<organism evidence="2 3">
    <name type="scientific">Alloacidobacterium dinghuense</name>
    <dbReference type="NCBI Taxonomy" id="2763107"/>
    <lineage>
        <taxon>Bacteria</taxon>
        <taxon>Pseudomonadati</taxon>
        <taxon>Acidobacteriota</taxon>
        <taxon>Terriglobia</taxon>
        <taxon>Terriglobales</taxon>
        <taxon>Acidobacteriaceae</taxon>
        <taxon>Alloacidobacterium</taxon>
    </lineage>
</organism>
<evidence type="ECO:0000259" key="1">
    <source>
        <dbReference type="SMART" id="SM00635"/>
    </source>
</evidence>
<dbReference type="Gene3D" id="2.60.40.1080">
    <property type="match status" value="4"/>
</dbReference>
<dbReference type="InterPro" id="IPR008964">
    <property type="entry name" value="Invasin/intimin_cell_adhesion"/>
</dbReference>